<feature type="transmembrane region" description="Helical" evidence="1">
    <location>
        <begin position="12"/>
        <end position="30"/>
    </location>
</feature>
<evidence type="ECO:0000313" key="2">
    <source>
        <dbReference type="EMBL" id="MBR0799072.1"/>
    </source>
</evidence>
<protein>
    <submittedName>
        <fullName evidence="2">Uncharacterized protein</fullName>
    </submittedName>
</protein>
<sequence length="158" mass="17530">MSTPSQSARAAIILYSLGISGFLIVFLILAQPLGMRFDYGKQENLQLIDIVLPTFFGYLGAASHFLFNANRGREIDDQNVTMLRIMIHGPFIIFILAVASLFYAHNVSLRPLLATEPRIDPMEFTDLSRYLSVCLALLAATVGIISSYLFGSPPKEKE</sequence>
<feature type="transmembrane region" description="Helical" evidence="1">
    <location>
        <begin position="130"/>
        <end position="150"/>
    </location>
</feature>
<reference evidence="3" key="1">
    <citation type="journal article" date="2021" name="ISME J.">
        <title>Evolutionary origin and ecological implication of a unique nif island in free-living Bradyrhizobium lineages.</title>
        <authorList>
            <person name="Tao J."/>
        </authorList>
    </citation>
    <scope>NUCLEOTIDE SEQUENCE [LARGE SCALE GENOMIC DNA]</scope>
    <source>
        <strain evidence="3">SZCCT0434</strain>
    </source>
</reference>
<name>A0ABS5FQJ9_9BRAD</name>
<keyword evidence="1" id="KW-0812">Transmembrane</keyword>
<evidence type="ECO:0000313" key="3">
    <source>
        <dbReference type="Proteomes" id="UP001315278"/>
    </source>
</evidence>
<keyword evidence="1" id="KW-0472">Membrane</keyword>
<feature type="transmembrane region" description="Helical" evidence="1">
    <location>
        <begin position="50"/>
        <end position="69"/>
    </location>
</feature>
<gene>
    <name evidence="2" type="ORF">JQ615_27160</name>
</gene>
<comment type="caution">
    <text evidence="2">The sequence shown here is derived from an EMBL/GenBank/DDBJ whole genome shotgun (WGS) entry which is preliminary data.</text>
</comment>
<dbReference type="Proteomes" id="UP001315278">
    <property type="component" value="Unassembled WGS sequence"/>
</dbReference>
<organism evidence="2 3">
    <name type="scientific">Bradyrhizobium jicamae</name>
    <dbReference type="NCBI Taxonomy" id="280332"/>
    <lineage>
        <taxon>Bacteria</taxon>
        <taxon>Pseudomonadati</taxon>
        <taxon>Pseudomonadota</taxon>
        <taxon>Alphaproteobacteria</taxon>
        <taxon>Hyphomicrobiales</taxon>
        <taxon>Nitrobacteraceae</taxon>
        <taxon>Bradyrhizobium</taxon>
    </lineage>
</organism>
<dbReference type="EMBL" id="JAFCJH010000034">
    <property type="protein sequence ID" value="MBR0799072.1"/>
    <property type="molecule type" value="Genomic_DNA"/>
</dbReference>
<proteinExistence type="predicted"/>
<accession>A0ABS5FQJ9</accession>
<dbReference type="RefSeq" id="WP_212397523.1">
    <property type="nucleotide sequence ID" value="NZ_JAFCJH010000034.1"/>
</dbReference>
<keyword evidence="1" id="KW-1133">Transmembrane helix</keyword>
<evidence type="ECO:0000256" key="1">
    <source>
        <dbReference type="SAM" id="Phobius"/>
    </source>
</evidence>
<feature type="transmembrane region" description="Helical" evidence="1">
    <location>
        <begin position="81"/>
        <end position="103"/>
    </location>
</feature>
<keyword evidence="3" id="KW-1185">Reference proteome</keyword>